<gene>
    <name evidence="1" type="ORF">MRB53_003632</name>
</gene>
<reference evidence="1 2" key="1">
    <citation type="journal article" date="2022" name="Hortic Res">
        <title>A haplotype resolved chromosomal level avocado genome allows analysis of novel avocado genes.</title>
        <authorList>
            <person name="Nath O."/>
            <person name="Fletcher S.J."/>
            <person name="Hayward A."/>
            <person name="Shaw L.M."/>
            <person name="Masouleh A.K."/>
            <person name="Furtado A."/>
            <person name="Henry R.J."/>
            <person name="Mitter N."/>
        </authorList>
    </citation>
    <scope>NUCLEOTIDE SEQUENCE [LARGE SCALE GENOMIC DNA]</scope>
    <source>
        <strain evidence="2">cv. Hass</strain>
    </source>
</reference>
<name>A0ACC2MZK2_PERAE</name>
<dbReference type="Proteomes" id="UP001234297">
    <property type="component" value="Chromosome 1"/>
</dbReference>
<protein>
    <submittedName>
        <fullName evidence="1">Uncharacterized protein</fullName>
    </submittedName>
</protein>
<evidence type="ECO:0000313" key="1">
    <source>
        <dbReference type="EMBL" id="KAJ8650609.1"/>
    </source>
</evidence>
<accession>A0ACC2MZK2</accession>
<dbReference type="EMBL" id="CM056809">
    <property type="protein sequence ID" value="KAJ8650609.1"/>
    <property type="molecule type" value="Genomic_DNA"/>
</dbReference>
<comment type="caution">
    <text evidence="1">The sequence shown here is derived from an EMBL/GenBank/DDBJ whole genome shotgun (WGS) entry which is preliminary data.</text>
</comment>
<keyword evidence="2" id="KW-1185">Reference proteome</keyword>
<proteinExistence type="predicted"/>
<organism evidence="1 2">
    <name type="scientific">Persea americana</name>
    <name type="common">Avocado</name>
    <dbReference type="NCBI Taxonomy" id="3435"/>
    <lineage>
        <taxon>Eukaryota</taxon>
        <taxon>Viridiplantae</taxon>
        <taxon>Streptophyta</taxon>
        <taxon>Embryophyta</taxon>
        <taxon>Tracheophyta</taxon>
        <taxon>Spermatophyta</taxon>
        <taxon>Magnoliopsida</taxon>
        <taxon>Magnoliidae</taxon>
        <taxon>Laurales</taxon>
        <taxon>Lauraceae</taxon>
        <taxon>Persea</taxon>
    </lineage>
</organism>
<sequence>MAVSASEALLRDTVYGAVDYKGSPVTGSTTGGWKLASFIIGVEMAERFAYYGISSNLISYLTWSLHQSTAAAAENCVIETLSASSCPSPSQFQLVFFFLSLYFLALAEGGFKPCVQAFGADQLGSHNPEESKSKSSFFNWWYFGSCCGNVVSLWILNYIQDNLSWGLGFGVPCISMMLALVVFLLGTKTYRYYMKEEKNPFMSILVVLVAAALL</sequence>
<evidence type="ECO:0000313" key="2">
    <source>
        <dbReference type="Proteomes" id="UP001234297"/>
    </source>
</evidence>